<dbReference type="AlphaFoldDB" id="A0AAV8YA07"/>
<dbReference type="PANTHER" id="PTHR12196">
    <property type="entry name" value="DOMAIN OF UNKNOWN FUNCTION 71 DUF71 -CONTAINING PROTEIN"/>
    <property type="match status" value="1"/>
</dbReference>
<dbReference type="Gene3D" id="3.30.1330.40">
    <property type="entry name" value="RutC-like"/>
    <property type="match status" value="2"/>
</dbReference>
<dbReference type="InterPro" id="IPR035959">
    <property type="entry name" value="RutC-like_sf"/>
</dbReference>
<dbReference type="GO" id="GO:0017178">
    <property type="term" value="F:diphthine-ammonia ligase activity"/>
    <property type="evidence" value="ECO:0007669"/>
    <property type="project" value="UniProtKB-EC"/>
</dbReference>
<dbReference type="FunFam" id="3.30.1330.40:FF:000010">
    <property type="entry name" value="Diphthine--ammonia ligase"/>
    <property type="match status" value="1"/>
</dbReference>
<comment type="pathway">
    <text evidence="1">Protein modification; peptidyl-diphthamide biosynthesis.</text>
</comment>
<evidence type="ECO:0000313" key="14">
    <source>
        <dbReference type="EMBL" id="KAJ8947693.1"/>
    </source>
</evidence>
<evidence type="ECO:0000256" key="3">
    <source>
        <dbReference type="ARBA" id="ARBA00012089"/>
    </source>
</evidence>
<dbReference type="GO" id="GO:0005524">
    <property type="term" value="F:ATP binding"/>
    <property type="evidence" value="ECO:0007669"/>
    <property type="project" value="UniProtKB-KW"/>
</dbReference>
<dbReference type="CDD" id="cd01994">
    <property type="entry name" value="AANH_PF0828-like"/>
    <property type="match status" value="1"/>
</dbReference>
<dbReference type="SUPFAM" id="SSF52402">
    <property type="entry name" value="Adenine nucleotide alpha hydrolases-like"/>
    <property type="match status" value="1"/>
</dbReference>
<evidence type="ECO:0000256" key="8">
    <source>
        <dbReference type="ARBA" id="ARBA00029814"/>
    </source>
</evidence>
<evidence type="ECO:0000259" key="13">
    <source>
        <dbReference type="Pfam" id="PF01902"/>
    </source>
</evidence>
<evidence type="ECO:0000256" key="1">
    <source>
        <dbReference type="ARBA" id="ARBA00005156"/>
    </source>
</evidence>
<dbReference type="Proteomes" id="UP001162162">
    <property type="component" value="Unassembled WGS sequence"/>
</dbReference>
<dbReference type="Pfam" id="PF01902">
    <property type="entry name" value="Diphthami_syn_2"/>
    <property type="match status" value="1"/>
</dbReference>
<reference evidence="14" key="1">
    <citation type="journal article" date="2023" name="Insect Mol. Biol.">
        <title>Genome sequencing provides insights into the evolution of gene families encoding plant cell wall-degrading enzymes in longhorned beetles.</title>
        <authorList>
            <person name="Shin N.R."/>
            <person name="Okamura Y."/>
            <person name="Kirsch R."/>
            <person name="Pauchet Y."/>
        </authorList>
    </citation>
    <scope>NUCLEOTIDE SEQUENCE</scope>
    <source>
        <strain evidence="14">AMC_N1</strain>
    </source>
</reference>
<protein>
    <recommendedName>
        <fullName evidence="4">Diphthine--ammonia ligase</fullName>
        <ecNumber evidence="3">6.3.1.14</ecNumber>
    </recommendedName>
    <alternativeName>
        <fullName evidence="9">ATP-binding domain-containing protein 4</fullName>
    </alternativeName>
    <alternativeName>
        <fullName evidence="8">Diphthamide synthase</fullName>
    </alternativeName>
    <alternativeName>
        <fullName evidence="10">Diphthamide synthetase</fullName>
    </alternativeName>
    <alternativeName>
        <fullName evidence="11">Protein DPH6 homolog</fullName>
    </alternativeName>
</protein>
<comment type="similarity">
    <text evidence="2">Belongs to the Diphthine--ammonia ligase family.</text>
</comment>
<proteinExistence type="inferred from homology"/>
<dbReference type="Gene3D" id="3.90.1490.10">
    <property type="entry name" value="putative n-type atp pyrophosphatase, domain 2"/>
    <property type="match status" value="1"/>
</dbReference>
<organism evidence="14 15">
    <name type="scientific">Aromia moschata</name>
    <dbReference type="NCBI Taxonomy" id="1265417"/>
    <lineage>
        <taxon>Eukaryota</taxon>
        <taxon>Metazoa</taxon>
        <taxon>Ecdysozoa</taxon>
        <taxon>Arthropoda</taxon>
        <taxon>Hexapoda</taxon>
        <taxon>Insecta</taxon>
        <taxon>Pterygota</taxon>
        <taxon>Neoptera</taxon>
        <taxon>Endopterygota</taxon>
        <taxon>Coleoptera</taxon>
        <taxon>Polyphaga</taxon>
        <taxon>Cucujiformia</taxon>
        <taxon>Chrysomeloidea</taxon>
        <taxon>Cerambycidae</taxon>
        <taxon>Cerambycinae</taxon>
        <taxon>Callichromatini</taxon>
        <taxon>Aromia</taxon>
    </lineage>
</organism>
<accession>A0AAV8YA07</accession>
<evidence type="ECO:0000256" key="4">
    <source>
        <dbReference type="ARBA" id="ARBA00018426"/>
    </source>
</evidence>
<dbReference type="FunFam" id="3.90.1490.10:FF:000001">
    <property type="entry name" value="Diphthine--ammonia ligase"/>
    <property type="match status" value="1"/>
</dbReference>
<feature type="domain" description="Diphthamide synthase" evidence="13">
    <location>
        <begin position="1"/>
        <end position="225"/>
    </location>
</feature>
<name>A0AAV8YA07_9CUCU</name>
<dbReference type="Gene3D" id="3.40.50.620">
    <property type="entry name" value="HUPs"/>
    <property type="match status" value="1"/>
</dbReference>
<keyword evidence="6" id="KW-0547">Nucleotide-binding</keyword>
<evidence type="ECO:0000256" key="12">
    <source>
        <dbReference type="ARBA" id="ARBA00048108"/>
    </source>
</evidence>
<dbReference type="EC" id="6.3.1.14" evidence="3"/>
<dbReference type="CDD" id="cd06156">
    <property type="entry name" value="eu_AANH_C_2"/>
    <property type="match status" value="1"/>
</dbReference>
<keyword evidence="15" id="KW-1185">Reference proteome</keyword>
<evidence type="ECO:0000256" key="9">
    <source>
        <dbReference type="ARBA" id="ARBA00031202"/>
    </source>
</evidence>
<dbReference type="Pfam" id="PF01042">
    <property type="entry name" value="Ribonuc_L-PSP"/>
    <property type="match status" value="2"/>
</dbReference>
<dbReference type="InterPro" id="IPR006175">
    <property type="entry name" value="YjgF/YER057c/UK114"/>
</dbReference>
<dbReference type="InterPro" id="IPR014729">
    <property type="entry name" value="Rossmann-like_a/b/a_fold"/>
</dbReference>
<comment type="caution">
    <text evidence="14">The sequence shown here is derived from an EMBL/GenBank/DDBJ whole genome shotgun (WGS) entry which is preliminary data.</text>
</comment>
<evidence type="ECO:0000256" key="11">
    <source>
        <dbReference type="ARBA" id="ARBA00032849"/>
    </source>
</evidence>
<evidence type="ECO:0000256" key="6">
    <source>
        <dbReference type="ARBA" id="ARBA00022741"/>
    </source>
</evidence>
<dbReference type="FunFam" id="3.40.50.620:FF:000069">
    <property type="entry name" value="diphthine--ammonia ligase"/>
    <property type="match status" value="1"/>
</dbReference>
<evidence type="ECO:0000256" key="10">
    <source>
        <dbReference type="ARBA" id="ARBA00031552"/>
    </source>
</evidence>
<keyword evidence="7" id="KW-0067">ATP-binding</keyword>
<sequence>MKVVALISGGKDSTFNMMQCIAAGHEIVALANLVPHIKAEMDSFMYQSVGYEAIDLISAAIDLPLYKRETLGISNERGKTYQPSKDDEVEDLFLLLEQIKNEVEVEAVSVGAILSDYQRVRVENVCIRLGLVPLAYLWQRNQEELLDEMIKCEVDAIVIKVATLGLKLKHLGRSLSLLQPHLLAMHEKYGLNVCGEGGEYETLTLDCPLFKSRIVVEDSDVIYHSNDPIAPVGYLKFNKLGLEVKLPPLDLHSRLKGLPLKDSDGYVTDQGEEAFDVIENDEELLKEEDIAANCNNEVNYTSANVTQRPVYVKSKDGWLWMGGIQGSSPDPFEAMSEAMSILKSILSDNEQSITDICSVSMFVSDMTHYADLNRIYVDTFNHVHPPSRACVQVPFDPACPVRIEALSWRQPLRASIDSLTERHTMHVQSRSHWAPANIGPYSQSVRVGRFIHLAGQIGLVPGSMEMVSGGIVSQCRLALRHLKRLLMAVDANFNLRDVVQGICYVTDASYIEPSRKLWEERTNNAIVDYVVVTGLPRNALVEWHVWAHKYNNQFDYEERGKCVNDYSISIYRRWNYENNVSAIHCRVAHPETEADFDNKVFVEAMDYTIQKLRQGHEDDTTSIFNIKIFYSVTKNLDPSIFISYFEDFMKDILLSYTLVPVVSLKNKQTFLSISGVRIQ</sequence>
<gene>
    <name evidence="14" type="ORF">NQ318_001531</name>
</gene>
<dbReference type="InterPro" id="IPR030662">
    <property type="entry name" value="DPH6/MJ0570"/>
</dbReference>
<keyword evidence="5" id="KW-0436">Ligase</keyword>
<evidence type="ECO:0000256" key="7">
    <source>
        <dbReference type="ARBA" id="ARBA00022840"/>
    </source>
</evidence>
<dbReference type="InterPro" id="IPR002761">
    <property type="entry name" value="Diphthami_syn_dom"/>
</dbReference>
<dbReference type="SUPFAM" id="SSF55298">
    <property type="entry name" value="YjgF-like"/>
    <property type="match status" value="2"/>
</dbReference>
<comment type="catalytic activity">
    <reaction evidence="12">
        <text>diphthine-[translation elongation factor 2] + NH4(+) + ATP = diphthamide-[translation elongation factor 2] + AMP + diphosphate + H(+)</text>
        <dbReference type="Rhea" id="RHEA:19753"/>
        <dbReference type="Rhea" id="RHEA-COMP:10172"/>
        <dbReference type="Rhea" id="RHEA-COMP:10174"/>
        <dbReference type="ChEBI" id="CHEBI:15378"/>
        <dbReference type="ChEBI" id="CHEBI:16692"/>
        <dbReference type="ChEBI" id="CHEBI:28938"/>
        <dbReference type="ChEBI" id="CHEBI:30616"/>
        <dbReference type="ChEBI" id="CHEBI:33019"/>
        <dbReference type="ChEBI" id="CHEBI:82696"/>
        <dbReference type="ChEBI" id="CHEBI:456215"/>
        <dbReference type="EC" id="6.3.1.14"/>
    </reaction>
</comment>
<dbReference type="NCBIfam" id="TIGR00290">
    <property type="entry name" value="MJ0570_dom"/>
    <property type="match status" value="1"/>
</dbReference>
<evidence type="ECO:0000256" key="2">
    <source>
        <dbReference type="ARBA" id="ARBA00008496"/>
    </source>
</evidence>
<evidence type="ECO:0000256" key="5">
    <source>
        <dbReference type="ARBA" id="ARBA00022598"/>
    </source>
</evidence>
<evidence type="ECO:0000313" key="15">
    <source>
        <dbReference type="Proteomes" id="UP001162162"/>
    </source>
</evidence>
<dbReference type="PANTHER" id="PTHR12196:SF2">
    <property type="entry name" value="DIPHTHINE--AMMONIA LIGASE"/>
    <property type="match status" value="1"/>
</dbReference>
<dbReference type="GO" id="GO:0017183">
    <property type="term" value="P:protein histidyl modification to diphthamide"/>
    <property type="evidence" value="ECO:0007669"/>
    <property type="project" value="TreeGrafter"/>
</dbReference>
<dbReference type="EMBL" id="JAPWTK010000155">
    <property type="protein sequence ID" value="KAJ8947693.1"/>
    <property type="molecule type" value="Genomic_DNA"/>
</dbReference>